<protein>
    <submittedName>
        <fullName evidence="2">Uncharacterized protein</fullName>
    </submittedName>
</protein>
<dbReference type="KEGG" id="pco:PHACADRAFT_251174"/>
<name>K5W0Y9_PHACS</name>
<feature type="compositionally biased region" description="Polar residues" evidence="1">
    <location>
        <begin position="38"/>
        <end position="47"/>
    </location>
</feature>
<dbReference type="RefSeq" id="XP_007392853.1">
    <property type="nucleotide sequence ID" value="XM_007392791.1"/>
</dbReference>
<dbReference type="InParanoid" id="K5W0Y9"/>
<sequence length="78" mass="8541">MAKTSKNLTIPPASESEEDELDESEDDDDGDDEETPAPSRTHQQVPQKVSVMKLPSHDAESVANSDEDEDADEVDDLL</sequence>
<dbReference type="GeneID" id="18915148"/>
<dbReference type="Proteomes" id="UP000008370">
    <property type="component" value="Unassembled WGS sequence"/>
</dbReference>
<gene>
    <name evidence="2" type="ORF">PHACADRAFT_251174</name>
</gene>
<feature type="compositionally biased region" description="Acidic residues" evidence="1">
    <location>
        <begin position="15"/>
        <end position="35"/>
    </location>
</feature>
<proteinExistence type="predicted"/>
<dbReference type="EMBL" id="JH930470">
    <property type="protein sequence ID" value="EKM57503.1"/>
    <property type="molecule type" value="Genomic_DNA"/>
</dbReference>
<dbReference type="AlphaFoldDB" id="K5W0Y9"/>
<feature type="compositionally biased region" description="Acidic residues" evidence="1">
    <location>
        <begin position="65"/>
        <end position="78"/>
    </location>
</feature>
<organism evidence="2 3">
    <name type="scientific">Phanerochaete carnosa (strain HHB-10118-sp)</name>
    <name type="common">White-rot fungus</name>
    <name type="synonym">Peniophora carnosa</name>
    <dbReference type="NCBI Taxonomy" id="650164"/>
    <lineage>
        <taxon>Eukaryota</taxon>
        <taxon>Fungi</taxon>
        <taxon>Dikarya</taxon>
        <taxon>Basidiomycota</taxon>
        <taxon>Agaricomycotina</taxon>
        <taxon>Agaricomycetes</taxon>
        <taxon>Polyporales</taxon>
        <taxon>Phanerochaetaceae</taxon>
        <taxon>Phanerochaete</taxon>
    </lineage>
</organism>
<evidence type="ECO:0000313" key="3">
    <source>
        <dbReference type="Proteomes" id="UP000008370"/>
    </source>
</evidence>
<accession>K5W0Y9</accession>
<dbReference type="HOGENOM" id="CLU_2622814_0_0_1"/>
<keyword evidence="3" id="KW-1185">Reference proteome</keyword>
<evidence type="ECO:0000256" key="1">
    <source>
        <dbReference type="SAM" id="MobiDB-lite"/>
    </source>
</evidence>
<feature type="region of interest" description="Disordered" evidence="1">
    <location>
        <begin position="1"/>
        <end position="78"/>
    </location>
</feature>
<reference evidence="2 3" key="1">
    <citation type="journal article" date="2012" name="BMC Genomics">
        <title>Comparative genomics of the white-rot fungi, Phanerochaete carnosa and P. chrysosporium, to elucidate the genetic basis of the distinct wood types they colonize.</title>
        <authorList>
            <person name="Suzuki H."/>
            <person name="MacDonald J."/>
            <person name="Syed K."/>
            <person name="Salamov A."/>
            <person name="Hori C."/>
            <person name="Aerts A."/>
            <person name="Henrissat B."/>
            <person name="Wiebenga A."/>
            <person name="vanKuyk P.A."/>
            <person name="Barry K."/>
            <person name="Lindquist E."/>
            <person name="LaButti K."/>
            <person name="Lapidus A."/>
            <person name="Lucas S."/>
            <person name="Coutinho P."/>
            <person name="Gong Y."/>
            <person name="Samejima M."/>
            <person name="Mahadevan R."/>
            <person name="Abou-Zaid M."/>
            <person name="de Vries R.P."/>
            <person name="Igarashi K."/>
            <person name="Yadav J.S."/>
            <person name="Grigoriev I.V."/>
            <person name="Master E.R."/>
        </authorList>
    </citation>
    <scope>NUCLEOTIDE SEQUENCE [LARGE SCALE GENOMIC DNA]</scope>
    <source>
        <strain evidence="2 3">HHB-10118-sp</strain>
    </source>
</reference>
<evidence type="ECO:0000313" key="2">
    <source>
        <dbReference type="EMBL" id="EKM57503.1"/>
    </source>
</evidence>